<keyword evidence="3" id="KW-0964">Secreted</keyword>
<dbReference type="PRINTS" id="PR00821">
    <property type="entry name" value="TAGLIPASE"/>
</dbReference>
<dbReference type="Proteomes" id="UP001461498">
    <property type="component" value="Unassembled WGS sequence"/>
</dbReference>
<keyword evidence="5" id="KW-0732">Signal</keyword>
<sequence>MFSQISAVYLFLFTLDGEAQNTFSSISQSIEVPIANSKICSLPASCADRNVKYYIINRQNIRNPYIVNASDGEDVISKAPFVAGYPLKVLAPGLDGYAYNTSTLINYLIPAYYHQPGDFNIIVLDLSEQIIVAGLICPIHFASVDGECLARFLTKIYNYNSEIKLENTHIIGASYGAVVAGFAGNYFGGTLHRITALDPPNILRSVHTEDIEYPLCRKSAKVVDVFHTNMGYLGHWSMLGTVDVIFNSGIIQPGIDKGKFSYTACYHARSVELYMASIIFNRSLLARRCRYSVYEYLIDQSDHLCPLTDDPQYYIVGESMPSE</sequence>
<feature type="chain" id="PRO_5043957083" description="Lipase domain-containing protein" evidence="5">
    <location>
        <begin position="20"/>
        <end position="323"/>
    </location>
</feature>
<reference evidence="7 8" key="1">
    <citation type="submission" date="2022-12" db="EMBL/GenBank/DDBJ databases">
        <title>Chromosome-level genome assembly of true bugs.</title>
        <authorList>
            <person name="Ma L."/>
            <person name="Li H."/>
        </authorList>
    </citation>
    <scope>NUCLEOTIDE SEQUENCE [LARGE SCALE GENOMIC DNA]</scope>
    <source>
        <strain evidence="7">Lab_2022b</strain>
    </source>
</reference>
<feature type="domain" description="Lipase" evidence="6">
    <location>
        <begin position="35"/>
        <end position="290"/>
    </location>
</feature>
<evidence type="ECO:0000259" key="6">
    <source>
        <dbReference type="Pfam" id="PF00151"/>
    </source>
</evidence>
<comment type="similarity">
    <text evidence="2 4">Belongs to the AB hydrolase superfamily. Lipase family.</text>
</comment>
<dbReference type="InterPro" id="IPR029058">
    <property type="entry name" value="AB_hydrolase_fold"/>
</dbReference>
<keyword evidence="8" id="KW-1185">Reference proteome</keyword>
<evidence type="ECO:0000256" key="5">
    <source>
        <dbReference type="SAM" id="SignalP"/>
    </source>
</evidence>
<dbReference type="GO" id="GO:0005615">
    <property type="term" value="C:extracellular space"/>
    <property type="evidence" value="ECO:0007669"/>
    <property type="project" value="TreeGrafter"/>
</dbReference>
<dbReference type="SUPFAM" id="SSF53474">
    <property type="entry name" value="alpha/beta-Hydrolases"/>
    <property type="match status" value="1"/>
</dbReference>
<evidence type="ECO:0000313" key="7">
    <source>
        <dbReference type="EMBL" id="KAK9510978.1"/>
    </source>
</evidence>
<dbReference type="PANTHER" id="PTHR11610:SF173">
    <property type="entry name" value="LIPASE DOMAIN-CONTAINING PROTEIN-RELATED"/>
    <property type="match status" value="1"/>
</dbReference>
<organism evidence="7 8">
    <name type="scientific">Rhynocoris fuscipes</name>
    <dbReference type="NCBI Taxonomy" id="488301"/>
    <lineage>
        <taxon>Eukaryota</taxon>
        <taxon>Metazoa</taxon>
        <taxon>Ecdysozoa</taxon>
        <taxon>Arthropoda</taxon>
        <taxon>Hexapoda</taxon>
        <taxon>Insecta</taxon>
        <taxon>Pterygota</taxon>
        <taxon>Neoptera</taxon>
        <taxon>Paraneoptera</taxon>
        <taxon>Hemiptera</taxon>
        <taxon>Heteroptera</taxon>
        <taxon>Panheteroptera</taxon>
        <taxon>Cimicomorpha</taxon>
        <taxon>Reduviidae</taxon>
        <taxon>Harpactorinae</taxon>
        <taxon>Harpactorini</taxon>
        <taxon>Rhynocoris</taxon>
    </lineage>
</organism>
<dbReference type="Pfam" id="PF00151">
    <property type="entry name" value="Lipase"/>
    <property type="match status" value="1"/>
</dbReference>
<dbReference type="InterPro" id="IPR000734">
    <property type="entry name" value="TAG_lipase"/>
</dbReference>
<dbReference type="Gene3D" id="3.40.50.1820">
    <property type="entry name" value="alpha/beta hydrolase"/>
    <property type="match status" value="1"/>
</dbReference>
<evidence type="ECO:0000256" key="1">
    <source>
        <dbReference type="ARBA" id="ARBA00004613"/>
    </source>
</evidence>
<proteinExistence type="inferred from homology"/>
<gene>
    <name evidence="7" type="ORF">O3M35_005640</name>
</gene>
<dbReference type="GO" id="GO:0017171">
    <property type="term" value="F:serine hydrolase activity"/>
    <property type="evidence" value="ECO:0007669"/>
    <property type="project" value="TreeGrafter"/>
</dbReference>
<dbReference type="InterPro" id="IPR013818">
    <property type="entry name" value="Lipase"/>
</dbReference>
<dbReference type="AlphaFoldDB" id="A0AAW1DPA5"/>
<dbReference type="EMBL" id="JAPXFL010000002">
    <property type="protein sequence ID" value="KAK9510978.1"/>
    <property type="molecule type" value="Genomic_DNA"/>
</dbReference>
<evidence type="ECO:0000256" key="4">
    <source>
        <dbReference type="RuleBase" id="RU004262"/>
    </source>
</evidence>
<evidence type="ECO:0000313" key="8">
    <source>
        <dbReference type="Proteomes" id="UP001461498"/>
    </source>
</evidence>
<comment type="subcellular location">
    <subcellularLocation>
        <location evidence="1">Secreted</location>
    </subcellularLocation>
</comment>
<accession>A0AAW1DPA5</accession>
<feature type="signal peptide" evidence="5">
    <location>
        <begin position="1"/>
        <end position="19"/>
    </location>
</feature>
<protein>
    <recommendedName>
        <fullName evidence="6">Lipase domain-containing protein</fullName>
    </recommendedName>
</protein>
<dbReference type="PANTHER" id="PTHR11610">
    <property type="entry name" value="LIPASE"/>
    <property type="match status" value="1"/>
</dbReference>
<name>A0AAW1DPA5_9HEMI</name>
<evidence type="ECO:0000256" key="3">
    <source>
        <dbReference type="ARBA" id="ARBA00022525"/>
    </source>
</evidence>
<evidence type="ECO:0000256" key="2">
    <source>
        <dbReference type="ARBA" id="ARBA00010701"/>
    </source>
</evidence>
<dbReference type="GO" id="GO:0016042">
    <property type="term" value="P:lipid catabolic process"/>
    <property type="evidence" value="ECO:0007669"/>
    <property type="project" value="TreeGrafter"/>
</dbReference>
<comment type="caution">
    <text evidence="7">The sequence shown here is derived from an EMBL/GenBank/DDBJ whole genome shotgun (WGS) entry which is preliminary data.</text>
</comment>
<dbReference type="GO" id="GO:0016298">
    <property type="term" value="F:lipase activity"/>
    <property type="evidence" value="ECO:0007669"/>
    <property type="project" value="InterPro"/>
</dbReference>